<keyword evidence="4" id="KW-0408">Iron</keyword>
<organism evidence="7 8">
    <name type="scientific">Plantactinospora mayteni</name>
    <dbReference type="NCBI Taxonomy" id="566021"/>
    <lineage>
        <taxon>Bacteria</taxon>
        <taxon>Bacillati</taxon>
        <taxon>Actinomycetota</taxon>
        <taxon>Actinomycetes</taxon>
        <taxon>Micromonosporales</taxon>
        <taxon>Micromonosporaceae</taxon>
        <taxon>Plantactinospora</taxon>
    </lineage>
</organism>
<evidence type="ECO:0000256" key="3">
    <source>
        <dbReference type="ARBA" id="ARBA00023002"/>
    </source>
</evidence>
<sequence length="512" mass="54352">MAIRESQISEPARATPVRGEYDVVVVGGGPAGLMAAAAAARTGRSTILLERYGFLGGAGTMGGLSTFCGLHARVHGEHRRVVRGLTDELLDRLARMDGLNAPHLSVADRIMAQAFDISAYKMAADDLVLAGGGKLLFHAMAVGVSMADPTEIDAVIVESKSGRSAIRGRVFVDASGDGDLAAWAGAPYEVSPKLLYPSLMFRINGVDPGRAGEAWKTVARLMDEAERAGTHRFPRKKPIVRPQRNPLEWRANLTQLSNPDGSAVDGTDVDGLTHGEIQGRRQVRDAFAFIREHTPGFEDSYVVDLSPQIGIRETRRIVGPYQLTEDDILDCVDFPDTIGVNGWPVEAHVAGDVEFRFPRADLASRGFNQLPYRMMLPQVVQNLLVAGRCASMTQRGQSSARVTGPCFAMGQAAGTAADLALSAGVPLRDVDVATLRERLADDGAYLGTDLPPDRDTAAGTDLPPDRGIAAGTDLPPDRVAAAGIDGGLGRDFMPGADGGPEVARTGGTGQRR</sequence>
<dbReference type="Pfam" id="PF12831">
    <property type="entry name" value="FAD_oxidored"/>
    <property type="match status" value="1"/>
</dbReference>
<proteinExistence type="predicted"/>
<keyword evidence="2" id="KW-0479">Metal-binding</keyword>
<dbReference type="InterPro" id="IPR036188">
    <property type="entry name" value="FAD/NAD-bd_sf"/>
</dbReference>
<evidence type="ECO:0000256" key="1">
    <source>
        <dbReference type="ARBA" id="ARBA00022485"/>
    </source>
</evidence>
<dbReference type="EMBL" id="BONX01000007">
    <property type="protein sequence ID" value="GIG94649.1"/>
    <property type="molecule type" value="Genomic_DNA"/>
</dbReference>
<dbReference type="Gene3D" id="3.50.50.60">
    <property type="entry name" value="FAD/NAD(P)-binding domain"/>
    <property type="match status" value="1"/>
</dbReference>
<dbReference type="PRINTS" id="PR00469">
    <property type="entry name" value="PNDRDTASEII"/>
</dbReference>
<dbReference type="Proteomes" id="UP000621500">
    <property type="component" value="Unassembled WGS sequence"/>
</dbReference>
<evidence type="ECO:0000256" key="5">
    <source>
        <dbReference type="ARBA" id="ARBA00023014"/>
    </source>
</evidence>
<name>A0ABQ4EIW8_9ACTN</name>
<keyword evidence="3" id="KW-0560">Oxidoreductase</keyword>
<evidence type="ECO:0000256" key="2">
    <source>
        <dbReference type="ARBA" id="ARBA00022723"/>
    </source>
</evidence>
<evidence type="ECO:0000313" key="7">
    <source>
        <dbReference type="EMBL" id="GIG94649.1"/>
    </source>
</evidence>
<dbReference type="PANTHER" id="PTHR43498:SF1">
    <property type="entry name" value="COB--COM HETERODISULFIDE REDUCTASE IRON-SULFUR SUBUNIT A"/>
    <property type="match status" value="1"/>
</dbReference>
<evidence type="ECO:0000256" key="4">
    <source>
        <dbReference type="ARBA" id="ARBA00023004"/>
    </source>
</evidence>
<dbReference type="SUPFAM" id="SSF51905">
    <property type="entry name" value="FAD/NAD(P)-binding domain"/>
    <property type="match status" value="1"/>
</dbReference>
<comment type="caution">
    <text evidence="7">The sequence shown here is derived from an EMBL/GenBank/DDBJ whole genome shotgun (WGS) entry which is preliminary data.</text>
</comment>
<accession>A0ABQ4EIW8</accession>
<gene>
    <name evidence="7" type="ORF">Pma05_12220</name>
</gene>
<dbReference type="RefSeq" id="WP_203856292.1">
    <property type="nucleotide sequence ID" value="NZ_BAAAZQ010000005.1"/>
</dbReference>
<keyword evidence="5" id="KW-0411">Iron-sulfur</keyword>
<keyword evidence="1" id="KW-0004">4Fe-4S</keyword>
<feature type="region of interest" description="Disordered" evidence="6">
    <location>
        <begin position="444"/>
        <end position="512"/>
    </location>
</feature>
<keyword evidence="8" id="KW-1185">Reference proteome</keyword>
<protein>
    <submittedName>
        <fullName evidence="7">Membrane protein</fullName>
    </submittedName>
</protein>
<dbReference type="InterPro" id="IPR039650">
    <property type="entry name" value="HdrA-like"/>
</dbReference>
<evidence type="ECO:0000256" key="6">
    <source>
        <dbReference type="SAM" id="MobiDB-lite"/>
    </source>
</evidence>
<reference evidence="7 8" key="1">
    <citation type="submission" date="2021-01" db="EMBL/GenBank/DDBJ databases">
        <title>Whole genome shotgun sequence of Plantactinospora mayteni NBRC 109088.</title>
        <authorList>
            <person name="Komaki H."/>
            <person name="Tamura T."/>
        </authorList>
    </citation>
    <scope>NUCLEOTIDE SEQUENCE [LARGE SCALE GENOMIC DNA]</scope>
    <source>
        <strain evidence="7 8">NBRC 109088</strain>
    </source>
</reference>
<dbReference type="PANTHER" id="PTHR43498">
    <property type="entry name" value="FERREDOXIN:COB-COM HETERODISULFIDE REDUCTASE SUBUNIT A"/>
    <property type="match status" value="1"/>
</dbReference>
<evidence type="ECO:0000313" key="8">
    <source>
        <dbReference type="Proteomes" id="UP000621500"/>
    </source>
</evidence>